<evidence type="ECO:0000313" key="2">
    <source>
        <dbReference type="Proteomes" id="UP000580654"/>
    </source>
</evidence>
<name>A0A840YKN3_9PROT</name>
<dbReference type="RefSeq" id="WP_184520688.1">
    <property type="nucleotide sequence ID" value="NZ_JACIJD010000018.1"/>
</dbReference>
<sequence length="62" mass="6386">MSTTVGYTSGFFRAWLLDPLRVSDGPLGPATVPVVARDPATAAKLWAATEALTGTRLPADAG</sequence>
<accession>A0A840YKN3</accession>
<dbReference type="AlphaFoldDB" id="A0A840YKN3"/>
<protein>
    <submittedName>
        <fullName evidence="1">Uncharacterized protein</fullName>
    </submittedName>
</protein>
<dbReference type="EMBL" id="JACIJD010000018">
    <property type="protein sequence ID" value="MBB5695492.1"/>
    <property type="molecule type" value="Genomic_DNA"/>
</dbReference>
<organism evidence="1 2">
    <name type="scientific">Muricoccus pecuniae</name>
    <dbReference type="NCBI Taxonomy" id="693023"/>
    <lineage>
        <taxon>Bacteria</taxon>
        <taxon>Pseudomonadati</taxon>
        <taxon>Pseudomonadota</taxon>
        <taxon>Alphaproteobacteria</taxon>
        <taxon>Acetobacterales</taxon>
        <taxon>Roseomonadaceae</taxon>
        <taxon>Muricoccus</taxon>
    </lineage>
</organism>
<reference evidence="1 2" key="1">
    <citation type="submission" date="2020-08" db="EMBL/GenBank/DDBJ databases">
        <title>Genomic Encyclopedia of Type Strains, Phase IV (KMG-IV): sequencing the most valuable type-strain genomes for metagenomic binning, comparative biology and taxonomic classification.</title>
        <authorList>
            <person name="Goeker M."/>
        </authorList>
    </citation>
    <scope>NUCLEOTIDE SEQUENCE [LARGE SCALE GENOMIC DNA]</scope>
    <source>
        <strain evidence="1 2">DSM 25622</strain>
    </source>
</reference>
<dbReference type="Proteomes" id="UP000580654">
    <property type="component" value="Unassembled WGS sequence"/>
</dbReference>
<gene>
    <name evidence="1" type="ORF">FHS87_003551</name>
</gene>
<comment type="caution">
    <text evidence="1">The sequence shown here is derived from an EMBL/GenBank/DDBJ whole genome shotgun (WGS) entry which is preliminary data.</text>
</comment>
<proteinExistence type="predicted"/>
<keyword evidence="2" id="KW-1185">Reference proteome</keyword>
<evidence type="ECO:0000313" key="1">
    <source>
        <dbReference type="EMBL" id="MBB5695492.1"/>
    </source>
</evidence>